<organism evidence="1 2">
    <name type="scientific">Segatella buccae</name>
    <dbReference type="NCBI Taxonomy" id="28126"/>
    <lineage>
        <taxon>Bacteria</taxon>
        <taxon>Pseudomonadati</taxon>
        <taxon>Bacteroidota</taxon>
        <taxon>Bacteroidia</taxon>
        <taxon>Bacteroidales</taxon>
        <taxon>Prevotellaceae</taxon>
        <taxon>Segatella</taxon>
    </lineage>
</organism>
<reference evidence="1 2" key="1">
    <citation type="submission" date="2018-06" db="EMBL/GenBank/DDBJ databases">
        <authorList>
            <consortium name="Pathogen Informatics"/>
            <person name="Doyle S."/>
        </authorList>
    </citation>
    <scope>NUCLEOTIDE SEQUENCE [LARGE SCALE GENOMIC DNA]</scope>
    <source>
        <strain evidence="1 2">NCTC13063</strain>
    </source>
</reference>
<evidence type="ECO:0000313" key="1">
    <source>
        <dbReference type="EMBL" id="SUB80650.1"/>
    </source>
</evidence>
<evidence type="ECO:0000313" key="2">
    <source>
        <dbReference type="Proteomes" id="UP000255283"/>
    </source>
</evidence>
<name>A0AAQ1ZJH1_9BACT</name>
<dbReference type="AlphaFoldDB" id="A0AAQ1ZJH1"/>
<dbReference type="EMBL" id="UGTJ01000001">
    <property type="protein sequence ID" value="SUB80650.1"/>
    <property type="molecule type" value="Genomic_DNA"/>
</dbReference>
<dbReference type="Proteomes" id="UP000255283">
    <property type="component" value="Unassembled WGS sequence"/>
</dbReference>
<sequence length="52" mass="5751">MSQADEKACDIFCYTSWSNCLSASQLRLSCRMAGFGVSLVGLDIAACRLWRD</sequence>
<comment type="caution">
    <text evidence="1">The sequence shown here is derived from an EMBL/GenBank/DDBJ whole genome shotgun (WGS) entry which is preliminary data.</text>
</comment>
<gene>
    <name evidence="1" type="ORF">NCTC13063_01946</name>
</gene>
<accession>A0AAQ1ZJH1</accession>
<protein>
    <submittedName>
        <fullName evidence="1">Uncharacterized protein</fullName>
    </submittedName>
</protein>
<proteinExistence type="predicted"/>